<dbReference type="AlphaFoldDB" id="A0A4C1WTA7"/>
<dbReference type="Proteomes" id="UP000299102">
    <property type="component" value="Unassembled WGS sequence"/>
</dbReference>
<organism evidence="1 2">
    <name type="scientific">Eumeta variegata</name>
    <name type="common">Bagworm moth</name>
    <name type="synonym">Eumeta japonica</name>
    <dbReference type="NCBI Taxonomy" id="151549"/>
    <lineage>
        <taxon>Eukaryota</taxon>
        <taxon>Metazoa</taxon>
        <taxon>Ecdysozoa</taxon>
        <taxon>Arthropoda</taxon>
        <taxon>Hexapoda</taxon>
        <taxon>Insecta</taxon>
        <taxon>Pterygota</taxon>
        <taxon>Neoptera</taxon>
        <taxon>Endopterygota</taxon>
        <taxon>Lepidoptera</taxon>
        <taxon>Glossata</taxon>
        <taxon>Ditrysia</taxon>
        <taxon>Tineoidea</taxon>
        <taxon>Psychidae</taxon>
        <taxon>Oiketicinae</taxon>
        <taxon>Eumeta</taxon>
    </lineage>
</organism>
<sequence length="52" mass="5632">FDSAHSTISLTLTETLPLYQNLSTGTWRSPVLRPETPSAPARLLSISGATLY</sequence>
<proteinExistence type="predicted"/>
<evidence type="ECO:0000313" key="1">
    <source>
        <dbReference type="EMBL" id="GBP54080.1"/>
    </source>
</evidence>
<evidence type="ECO:0000313" key="2">
    <source>
        <dbReference type="Proteomes" id="UP000299102"/>
    </source>
</evidence>
<comment type="caution">
    <text evidence="1">The sequence shown here is derived from an EMBL/GenBank/DDBJ whole genome shotgun (WGS) entry which is preliminary data.</text>
</comment>
<keyword evidence="2" id="KW-1185">Reference proteome</keyword>
<reference evidence="1 2" key="1">
    <citation type="journal article" date="2019" name="Commun. Biol.">
        <title>The bagworm genome reveals a unique fibroin gene that provides high tensile strength.</title>
        <authorList>
            <person name="Kono N."/>
            <person name="Nakamura H."/>
            <person name="Ohtoshi R."/>
            <person name="Tomita M."/>
            <person name="Numata K."/>
            <person name="Arakawa K."/>
        </authorList>
    </citation>
    <scope>NUCLEOTIDE SEQUENCE [LARGE SCALE GENOMIC DNA]</scope>
</reference>
<dbReference type="EMBL" id="BGZK01000639">
    <property type="protein sequence ID" value="GBP54080.1"/>
    <property type="molecule type" value="Genomic_DNA"/>
</dbReference>
<accession>A0A4C1WTA7</accession>
<feature type="non-terminal residue" evidence="1">
    <location>
        <position position="1"/>
    </location>
</feature>
<protein>
    <submittedName>
        <fullName evidence="1">Uncharacterized protein</fullName>
    </submittedName>
</protein>
<feature type="non-terminal residue" evidence="1">
    <location>
        <position position="52"/>
    </location>
</feature>
<name>A0A4C1WTA7_EUMVA</name>
<gene>
    <name evidence="1" type="ORF">EVAR_81248_1</name>
</gene>